<feature type="compositionally biased region" description="Basic and acidic residues" evidence="5">
    <location>
        <begin position="67"/>
        <end position="78"/>
    </location>
</feature>
<name>A0ABN8LNC8_9CNID</name>
<feature type="region of interest" description="Disordered" evidence="5">
    <location>
        <begin position="411"/>
        <end position="457"/>
    </location>
</feature>
<keyword evidence="3" id="KW-0804">Transcription</keyword>
<evidence type="ECO:0008006" key="10">
    <source>
        <dbReference type="Google" id="ProtNLM"/>
    </source>
</evidence>
<protein>
    <recommendedName>
        <fullName evidence="10">BHLH domain-containing protein</fullName>
    </recommendedName>
</protein>
<comment type="caution">
    <text evidence="8">The sequence shown here is derived from an EMBL/GenBank/DDBJ whole genome shotgun (WGS) entry which is preliminary data.</text>
</comment>
<dbReference type="InterPro" id="IPR050370">
    <property type="entry name" value="HES_HEY"/>
</dbReference>
<evidence type="ECO:0000256" key="4">
    <source>
        <dbReference type="ARBA" id="ARBA00023242"/>
    </source>
</evidence>
<keyword evidence="4" id="KW-0539">Nucleus</keyword>
<dbReference type="InterPro" id="IPR036638">
    <property type="entry name" value="HLH_DNA-bd_sf"/>
</dbReference>
<feature type="compositionally biased region" description="Polar residues" evidence="5">
    <location>
        <begin position="226"/>
        <end position="239"/>
    </location>
</feature>
<dbReference type="Gene3D" id="4.10.280.10">
    <property type="entry name" value="Helix-loop-helix DNA-binding domain"/>
    <property type="match status" value="1"/>
</dbReference>
<organism evidence="8 9">
    <name type="scientific">Porites evermanni</name>
    <dbReference type="NCBI Taxonomy" id="104178"/>
    <lineage>
        <taxon>Eukaryota</taxon>
        <taxon>Metazoa</taxon>
        <taxon>Cnidaria</taxon>
        <taxon>Anthozoa</taxon>
        <taxon>Hexacorallia</taxon>
        <taxon>Scleractinia</taxon>
        <taxon>Fungiina</taxon>
        <taxon>Poritidae</taxon>
        <taxon>Porites</taxon>
    </lineage>
</organism>
<feature type="compositionally biased region" description="Low complexity" evidence="5">
    <location>
        <begin position="265"/>
        <end position="274"/>
    </location>
</feature>
<proteinExistence type="predicted"/>
<reference evidence="8 9" key="1">
    <citation type="submission" date="2022-05" db="EMBL/GenBank/DDBJ databases">
        <authorList>
            <consortium name="Genoscope - CEA"/>
            <person name="William W."/>
        </authorList>
    </citation>
    <scope>NUCLEOTIDE SEQUENCE [LARGE SCALE GENOMIC DNA]</scope>
</reference>
<dbReference type="PROSITE" id="PS51054">
    <property type="entry name" value="ORANGE"/>
    <property type="match status" value="1"/>
</dbReference>
<dbReference type="InterPro" id="IPR003650">
    <property type="entry name" value="Orange_dom"/>
</dbReference>
<evidence type="ECO:0000313" key="9">
    <source>
        <dbReference type="Proteomes" id="UP001159427"/>
    </source>
</evidence>
<keyword evidence="9" id="KW-1185">Reference proteome</keyword>
<feature type="region of interest" description="Disordered" evidence="5">
    <location>
        <begin position="67"/>
        <end position="92"/>
    </location>
</feature>
<dbReference type="SMART" id="SM00511">
    <property type="entry name" value="ORANGE"/>
    <property type="match status" value="1"/>
</dbReference>
<dbReference type="PANTHER" id="PTHR10985">
    <property type="entry name" value="BASIC HELIX-LOOP-HELIX TRANSCRIPTION FACTOR, HES-RELATED"/>
    <property type="match status" value="1"/>
</dbReference>
<feature type="region of interest" description="Disordered" evidence="5">
    <location>
        <begin position="265"/>
        <end position="296"/>
    </location>
</feature>
<accession>A0ABN8LNC8</accession>
<evidence type="ECO:0000256" key="5">
    <source>
        <dbReference type="SAM" id="MobiDB-lite"/>
    </source>
</evidence>
<dbReference type="Gene3D" id="6.10.250.980">
    <property type="match status" value="1"/>
</dbReference>
<feature type="compositionally biased region" description="Polar residues" evidence="5">
    <location>
        <begin position="436"/>
        <end position="457"/>
    </location>
</feature>
<gene>
    <name evidence="8" type="ORF">PEVE_00034764</name>
</gene>
<dbReference type="InterPro" id="IPR011598">
    <property type="entry name" value="bHLH_dom"/>
</dbReference>
<evidence type="ECO:0000256" key="2">
    <source>
        <dbReference type="ARBA" id="ARBA00023015"/>
    </source>
</evidence>
<feature type="domain" description="BHLH" evidence="6">
    <location>
        <begin position="10"/>
        <end position="62"/>
    </location>
</feature>
<dbReference type="SUPFAM" id="SSF47459">
    <property type="entry name" value="HLH, helix-loop-helix DNA-binding domain"/>
    <property type="match status" value="1"/>
</dbReference>
<evidence type="ECO:0000259" key="6">
    <source>
        <dbReference type="PROSITE" id="PS50888"/>
    </source>
</evidence>
<sequence>MFLKCLFAIQVEYSHKLTEKRRRDRMNSSMSEIAQLLPSSSPSKQLEKAEILEKTITYIKKLQEITGKQEPKTGRKSSDPSLAANRDGTLTEKADSNSDYYSGFSDCIKEVFHCLTNVEAMDLQQPCFQRLMCHLQNELKFMFVERGGSEQGQHLDSSSNGDSDNVTSTRGPKTALGCKRSHDSIEAGTPQEPHSSFSPAKRQHISDYNNCSESTLCTRESDISLSSLTPQETMSPSSSGTGGNGHSKKEKQKAALNGVSFWIGSGSPLSNPESSSDKEKREGLSPSTNMFDKVNGEGSGCVNEAVSGSLKWPNNGLDLPLVATPIPPRTPYIPNPYTVPTYALHPSGTHYIPVVLHMNIAPPSLPEMNGSFNPVPNMAALTFMRMGGLHYPPYFPYGVPFVPPVSSGINGMNGLHNPKQESTQKQCESKPREVDSSTSVLESHSGNECSTTDTLIL</sequence>
<evidence type="ECO:0000259" key="7">
    <source>
        <dbReference type="PROSITE" id="PS51054"/>
    </source>
</evidence>
<dbReference type="Pfam" id="PF07527">
    <property type="entry name" value="Hairy_orange"/>
    <property type="match status" value="1"/>
</dbReference>
<dbReference type="Pfam" id="PF00010">
    <property type="entry name" value="HLH"/>
    <property type="match status" value="1"/>
</dbReference>
<comment type="subcellular location">
    <subcellularLocation>
        <location evidence="1">Nucleus</location>
    </subcellularLocation>
</comment>
<feature type="domain" description="Orange" evidence="7">
    <location>
        <begin position="100"/>
        <end position="135"/>
    </location>
</feature>
<dbReference type="SUPFAM" id="SSF158457">
    <property type="entry name" value="Orange domain-like"/>
    <property type="match status" value="1"/>
</dbReference>
<dbReference type="SMART" id="SM00353">
    <property type="entry name" value="HLH"/>
    <property type="match status" value="1"/>
</dbReference>
<feature type="region of interest" description="Disordered" evidence="5">
    <location>
        <begin position="226"/>
        <end position="253"/>
    </location>
</feature>
<feature type="compositionally biased region" description="Polar residues" evidence="5">
    <location>
        <begin position="151"/>
        <end position="171"/>
    </location>
</feature>
<dbReference type="PROSITE" id="PS50888">
    <property type="entry name" value="BHLH"/>
    <property type="match status" value="1"/>
</dbReference>
<dbReference type="EMBL" id="CALNXI010000053">
    <property type="protein sequence ID" value="CAH3017035.1"/>
    <property type="molecule type" value="Genomic_DNA"/>
</dbReference>
<evidence type="ECO:0000256" key="3">
    <source>
        <dbReference type="ARBA" id="ARBA00023163"/>
    </source>
</evidence>
<evidence type="ECO:0000313" key="8">
    <source>
        <dbReference type="EMBL" id="CAH3017035.1"/>
    </source>
</evidence>
<keyword evidence="2" id="KW-0805">Transcription regulation</keyword>
<dbReference type="Proteomes" id="UP001159427">
    <property type="component" value="Unassembled WGS sequence"/>
</dbReference>
<evidence type="ECO:0000256" key="1">
    <source>
        <dbReference type="ARBA" id="ARBA00004123"/>
    </source>
</evidence>
<feature type="region of interest" description="Disordered" evidence="5">
    <location>
        <begin position="150"/>
        <end position="203"/>
    </location>
</feature>